<name>A0A9D4YZ70_CHLVU</name>
<protein>
    <recommendedName>
        <fullName evidence="5">MYND-type domain-containing protein</fullName>
    </recommendedName>
</protein>
<dbReference type="OrthoDB" id="2832160at2759"/>
<dbReference type="Proteomes" id="UP001055712">
    <property type="component" value="Unassembled WGS sequence"/>
</dbReference>
<keyword evidence="2 4" id="KW-0863">Zinc-finger</keyword>
<organism evidence="6 7">
    <name type="scientific">Chlorella vulgaris</name>
    <name type="common">Green alga</name>
    <dbReference type="NCBI Taxonomy" id="3077"/>
    <lineage>
        <taxon>Eukaryota</taxon>
        <taxon>Viridiplantae</taxon>
        <taxon>Chlorophyta</taxon>
        <taxon>core chlorophytes</taxon>
        <taxon>Trebouxiophyceae</taxon>
        <taxon>Chlorellales</taxon>
        <taxon>Chlorellaceae</taxon>
        <taxon>Chlorella clade</taxon>
        <taxon>Chlorella</taxon>
    </lineage>
</organism>
<dbReference type="PROSITE" id="PS50865">
    <property type="entry name" value="ZF_MYND_2"/>
    <property type="match status" value="1"/>
</dbReference>
<dbReference type="PROSITE" id="PS51257">
    <property type="entry name" value="PROKAR_LIPOPROTEIN"/>
    <property type="match status" value="1"/>
</dbReference>
<feature type="domain" description="MYND-type" evidence="5">
    <location>
        <begin position="286"/>
        <end position="332"/>
    </location>
</feature>
<keyword evidence="7" id="KW-1185">Reference proteome</keyword>
<evidence type="ECO:0000313" key="7">
    <source>
        <dbReference type="Proteomes" id="UP001055712"/>
    </source>
</evidence>
<evidence type="ECO:0000313" key="6">
    <source>
        <dbReference type="EMBL" id="KAI3433879.1"/>
    </source>
</evidence>
<keyword evidence="1" id="KW-0479">Metal-binding</keyword>
<evidence type="ECO:0000259" key="5">
    <source>
        <dbReference type="PROSITE" id="PS50865"/>
    </source>
</evidence>
<dbReference type="Gene3D" id="6.10.140.2220">
    <property type="match status" value="1"/>
</dbReference>
<sequence>MALTHRLAFRRPEQLAAHSAAAVVASCPLGSLAEVPNWCGAGSTTLQSLPQLMSLVAGAQQHQGQQARIAQELLGAALIYAAGGLSEVILTNCSSTGSGGSFSAADGAPAIEALWQLHMTLCRFTHSVMAGSLAMPDVSVDSMLTAMTCLVAAAACILDHATVEAGTASIEGQPRAMPRQLLAMGVAHAEAVLAAATFQPAPNHIAVAAGLLESITNGPSALAASPPMRQALEGLAEGLGRAAEGSDAAASFRAEIAALLHREPQPGDGLELAQAAATRKCAYLCCANLAGEGGPAAGQGAGSQRCSKCRVAWYCGTACSHADWRAGHRRVCRALGAARLAEREVEGR</sequence>
<dbReference type="InterPro" id="IPR002893">
    <property type="entry name" value="Znf_MYND"/>
</dbReference>
<dbReference type="AlphaFoldDB" id="A0A9D4YZ70"/>
<accession>A0A9D4YZ70</accession>
<gene>
    <name evidence="6" type="ORF">D9Q98_003681</name>
</gene>
<dbReference type="EMBL" id="SIDB01000004">
    <property type="protein sequence ID" value="KAI3433879.1"/>
    <property type="molecule type" value="Genomic_DNA"/>
</dbReference>
<dbReference type="GO" id="GO:0008270">
    <property type="term" value="F:zinc ion binding"/>
    <property type="evidence" value="ECO:0007669"/>
    <property type="project" value="UniProtKB-KW"/>
</dbReference>
<dbReference type="SUPFAM" id="SSF144232">
    <property type="entry name" value="HIT/MYND zinc finger-like"/>
    <property type="match status" value="1"/>
</dbReference>
<evidence type="ECO:0000256" key="3">
    <source>
        <dbReference type="ARBA" id="ARBA00022833"/>
    </source>
</evidence>
<reference evidence="6" key="1">
    <citation type="journal article" date="2019" name="Plant J.">
        <title>Chlorella vulgaris genome assembly and annotation reveals the molecular basis for metabolic acclimation to high light conditions.</title>
        <authorList>
            <person name="Cecchin M."/>
            <person name="Marcolungo L."/>
            <person name="Rossato M."/>
            <person name="Girolomoni L."/>
            <person name="Cosentino E."/>
            <person name="Cuine S."/>
            <person name="Li-Beisson Y."/>
            <person name="Delledonne M."/>
            <person name="Ballottari M."/>
        </authorList>
    </citation>
    <scope>NUCLEOTIDE SEQUENCE</scope>
    <source>
        <strain evidence="6">211/11P</strain>
    </source>
</reference>
<evidence type="ECO:0000256" key="1">
    <source>
        <dbReference type="ARBA" id="ARBA00022723"/>
    </source>
</evidence>
<dbReference type="Pfam" id="PF01753">
    <property type="entry name" value="zf-MYND"/>
    <property type="match status" value="1"/>
</dbReference>
<evidence type="ECO:0000256" key="2">
    <source>
        <dbReference type="ARBA" id="ARBA00022771"/>
    </source>
</evidence>
<keyword evidence="3" id="KW-0862">Zinc</keyword>
<comment type="caution">
    <text evidence="6">The sequence shown here is derived from an EMBL/GenBank/DDBJ whole genome shotgun (WGS) entry which is preliminary data.</text>
</comment>
<proteinExistence type="predicted"/>
<evidence type="ECO:0000256" key="4">
    <source>
        <dbReference type="PROSITE-ProRule" id="PRU00134"/>
    </source>
</evidence>
<reference evidence="6" key="2">
    <citation type="submission" date="2020-11" db="EMBL/GenBank/DDBJ databases">
        <authorList>
            <person name="Cecchin M."/>
            <person name="Marcolungo L."/>
            <person name="Rossato M."/>
            <person name="Girolomoni L."/>
            <person name="Cosentino E."/>
            <person name="Cuine S."/>
            <person name="Li-Beisson Y."/>
            <person name="Delledonne M."/>
            <person name="Ballottari M."/>
        </authorList>
    </citation>
    <scope>NUCLEOTIDE SEQUENCE</scope>
    <source>
        <strain evidence="6">211/11P</strain>
        <tissue evidence="6">Whole cell</tissue>
    </source>
</reference>